<dbReference type="PROSITE" id="PS50181">
    <property type="entry name" value="FBOX"/>
    <property type="match status" value="1"/>
</dbReference>
<dbReference type="Gene3D" id="1.20.1280.50">
    <property type="match status" value="1"/>
</dbReference>
<protein>
    <recommendedName>
        <fullName evidence="1">F-box domain-containing protein</fullName>
    </recommendedName>
</protein>
<comment type="caution">
    <text evidence="2">The sequence shown here is derived from an EMBL/GenBank/DDBJ whole genome shotgun (WGS) entry which is preliminary data.</text>
</comment>
<feature type="domain" description="F-box" evidence="1">
    <location>
        <begin position="1"/>
        <end position="43"/>
    </location>
</feature>
<dbReference type="InterPro" id="IPR001810">
    <property type="entry name" value="F-box_dom"/>
</dbReference>
<keyword evidence="3" id="KW-1185">Reference proteome</keyword>
<accession>A0AAD5SFY1</accession>
<name>A0AAD5SFY1_9FUNG</name>
<evidence type="ECO:0000313" key="2">
    <source>
        <dbReference type="EMBL" id="KAJ3048884.1"/>
    </source>
</evidence>
<gene>
    <name evidence="2" type="ORF">HK097_010116</name>
</gene>
<dbReference type="EMBL" id="JADGJD010000723">
    <property type="protein sequence ID" value="KAJ3048884.1"/>
    <property type="molecule type" value="Genomic_DNA"/>
</dbReference>
<reference evidence="2" key="1">
    <citation type="submission" date="2020-05" db="EMBL/GenBank/DDBJ databases">
        <title>Phylogenomic resolution of chytrid fungi.</title>
        <authorList>
            <person name="Stajich J.E."/>
            <person name="Amses K."/>
            <person name="Simmons R."/>
            <person name="Seto K."/>
            <person name="Myers J."/>
            <person name="Bonds A."/>
            <person name="Quandt C.A."/>
            <person name="Barry K."/>
            <person name="Liu P."/>
            <person name="Grigoriev I."/>
            <person name="Longcore J.E."/>
            <person name="James T.Y."/>
        </authorList>
    </citation>
    <scope>NUCLEOTIDE SEQUENCE</scope>
    <source>
        <strain evidence="2">JEL0318</strain>
    </source>
</reference>
<dbReference type="SMART" id="SM00256">
    <property type="entry name" value="FBOX"/>
    <property type="match status" value="1"/>
</dbReference>
<sequence>MTKPLPTELLIPILKRLDIPTTFKSEQVCKRWLDVISTLWKDKVCEVFPVGCAPVLHGEEIWRDLAVIWCAWSLKWEVSSLCTKEALEAPSEDVAQISRGETESVVGVLKGVPERLNAVSLGSDLWYRNEHEVGKIYKTDLLSTSPPTTLTNFPIHYPLNCQLYQSRRSNWRIMSDTQWSNLTQYVTFSPPEEGAKHQNIWPLPPDAFYDDYIDVNLYLYNTTTQNRYSLKWLVGRIDWRGSLCAGDIVDLEICGSILKGVYRSVENQILEHEVKFWRIDQPDVNTPPTLHHLWTEPGGNWESQVPQFYFNETMAVKVELPTPEITKIDLTLLEISTRKVMSRKFLTFSRNDSFLLTRTHFYHYSDFRYLHIVSIPDLQTVYTLDMRHLLGDSVYDDYGMFLPDFWALTSSEDGSLLLFEYQEQDSDDDQSRVGRVILDAREREVVKVVRPGRNEDGADDGVFVIVRENSMSGTQVRDWQMDMGEESAFGGRCCGFGIDTVYYKRDVHL</sequence>
<dbReference type="Proteomes" id="UP001212841">
    <property type="component" value="Unassembled WGS sequence"/>
</dbReference>
<dbReference type="InterPro" id="IPR036047">
    <property type="entry name" value="F-box-like_dom_sf"/>
</dbReference>
<dbReference type="AlphaFoldDB" id="A0AAD5SFY1"/>
<organism evidence="2 3">
    <name type="scientific">Rhizophlyctis rosea</name>
    <dbReference type="NCBI Taxonomy" id="64517"/>
    <lineage>
        <taxon>Eukaryota</taxon>
        <taxon>Fungi</taxon>
        <taxon>Fungi incertae sedis</taxon>
        <taxon>Chytridiomycota</taxon>
        <taxon>Chytridiomycota incertae sedis</taxon>
        <taxon>Chytridiomycetes</taxon>
        <taxon>Rhizophlyctidales</taxon>
        <taxon>Rhizophlyctidaceae</taxon>
        <taxon>Rhizophlyctis</taxon>
    </lineage>
</organism>
<dbReference type="Pfam" id="PF12937">
    <property type="entry name" value="F-box-like"/>
    <property type="match status" value="1"/>
</dbReference>
<dbReference type="SUPFAM" id="SSF81383">
    <property type="entry name" value="F-box domain"/>
    <property type="match status" value="1"/>
</dbReference>
<evidence type="ECO:0000313" key="3">
    <source>
        <dbReference type="Proteomes" id="UP001212841"/>
    </source>
</evidence>
<proteinExistence type="predicted"/>
<evidence type="ECO:0000259" key="1">
    <source>
        <dbReference type="PROSITE" id="PS50181"/>
    </source>
</evidence>